<comment type="caution">
    <text evidence="2">The sequence shown here is derived from an EMBL/GenBank/DDBJ whole genome shotgun (WGS) entry which is preliminary data.</text>
</comment>
<dbReference type="RefSeq" id="WP_345682618.1">
    <property type="nucleotide sequence ID" value="NZ_BAABRO010000002.1"/>
</dbReference>
<proteinExistence type="predicted"/>
<dbReference type="Proteomes" id="UP001416858">
    <property type="component" value="Unassembled WGS sequence"/>
</dbReference>
<organism evidence="2 3">
    <name type="scientific">Novipirellula caenicola</name>
    <dbReference type="NCBI Taxonomy" id="1536901"/>
    <lineage>
        <taxon>Bacteria</taxon>
        <taxon>Pseudomonadati</taxon>
        <taxon>Planctomycetota</taxon>
        <taxon>Planctomycetia</taxon>
        <taxon>Pirellulales</taxon>
        <taxon>Pirellulaceae</taxon>
        <taxon>Novipirellula</taxon>
    </lineage>
</organism>
<keyword evidence="1" id="KW-1133">Transmembrane helix</keyword>
<name>A0ABP9VK74_9BACT</name>
<accession>A0ABP9VK74</accession>
<sequence length="164" mass="18454">METFEQIWESSRTNSLSWMYPAATWCGAGILVALSVIKNRWLRRIGKLAAIVGFALLATMLSAQEIQEKWRLRREWAELHPAQMTEDGFQALTVDGANLTLGPLIYGFQAFLLFLGIAVVLSILRALIISRRKDTIADPDDDQAHTEIDARFSDNPYHPPNVPT</sequence>
<feature type="transmembrane region" description="Helical" evidence="1">
    <location>
        <begin position="18"/>
        <end position="36"/>
    </location>
</feature>
<evidence type="ECO:0000313" key="2">
    <source>
        <dbReference type="EMBL" id="GAA5505592.1"/>
    </source>
</evidence>
<feature type="transmembrane region" description="Helical" evidence="1">
    <location>
        <begin position="48"/>
        <end position="66"/>
    </location>
</feature>
<feature type="transmembrane region" description="Helical" evidence="1">
    <location>
        <begin position="104"/>
        <end position="124"/>
    </location>
</feature>
<keyword evidence="1" id="KW-0812">Transmembrane</keyword>
<keyword evidence="3" id="KW-1185">Reference proteome</keyword>
<dbReference type="EMBL" id="BAABRO010000002">
    <property type="protein sequence ID" value="GAA5505592.1"/>
    <property type="molecule type" value="Genomic_DNA"/>
</dbReference>
<gene>
    <name evidence="2" type="ORF">Rcae01_01037</name>
</gene>
<keyword evidence="1" id="KW-0472">Membrane</keyword>
<evidence type="ECO:0000256" key="1">
    <source>
        <dbReference type="SAM" id="Phobius"/>
    </source>
</evidence>
<protein>
    <submittedName>
        <fullName evidence="2">Uncharacterized protein</fullName>
    </submittedName>
</protein>
<evidence type="ECO:0000313" key="3">
    <source>
        <dbReference type="Proteomes" id="UP001416858"/>
    </source>
</evidence>
<reference evidence="2 3" key="1">
    <citation type="submission" date="2024-02" db="EMBL/GenBank/DDBJ databases">
        <title>Rhodopirellula caenicola NBRC 110016.</title>
        <authorList>
            <person name="Ichikawa N."/>
            <person name="Katano-Makiyama Y."/>
            <person name="Hidaka K."/>
        </authorList>
    </citation>
    <scope>NUCLEOTIDE SEQUENCE [LARGE SCALE GENOMIC DNA]</scope>
    <source>
        <strain evidence="2 3">NBRC 110016</strain>
    </source>
</reference>